<dbReference type="InterPro" id="IPR016073">
    <property type="entry name" value="Skp1_comp_POZ"/>
</dbReference>
<dbReference type="GO" id="GO:0009867">
    <property type="term" value="P:jasmonic acid mediated signaling pathway"/>
    <property type="evidence" value="ECO:0007669"/>
    <property type="project" value="UniProtKB-ARBA"/>
</dbReference>
<dbReference type="InterPro" id="IPR016072">
    <property type="entry name" value="Skp1_comp_dimer"/>
</dbReference>
<reference evidence="6 7" key="1">
    <citation type="submission" date="2018-04" db="EMBL/GenBank/DDBJ databases">
        <title>WGS assembly of Panicum hallii var. hallii HAL2.</title>
        <authorList>
            <person name="Lovell J."/>
            <person name="Jenkins J."/>
            <person name="Lowry D."/>
            <person name="Mamidi S."/>
            <person name="Sreedasyam A."/>
            <person name="Weng X."/>
            <person name="Barry K."/>
            <person name="Bonette J."/>
            <person name="Campitelli B."/>
            <person name="Daum C."/>
            <person name="Gordon S."/>
            <person name="Gould B."/>
            <person name="Lipzen A."/>
            <person name="MacQueen A."/>
            <person name="Palacio-Mejia J."/>
            <person name="Plott C."/>
            <person name="Shakirov E."/>
            <person name="Shu S."/>
            <person name="Yoshinaga Y."/>
            <person name="Zane M."/>
            <person name="Rokhsar D."/>
            <person name="Grimwood J."/>
            <person name="Schmutz J."/>
            <person name="Juenger T."/>
        </authorList>
    </citation>
    <scope>NUCLEOTIDE SEQUENCE [LARGE SCALE GENOMIC DNA]</scope>
    <source>
        <strain evidence="7">cv. HAL2</strain>
    </source>
</reference>
<dbReference type="Pfam" id="PF03931">
    <property type="entry name" value="Skp1_POZ"/>
    <property type="match status" value="1"/>
</dbReference>
<comment type="similarity">
    <text evidence="2">Belongs to the SKP1 family.</text>
</comment>
<dbReference type="InterPro" id="IPR011333">
    <property type="entry name" value="SKP1/BTB/POZ_sf"/>
</dbReference>
<dbReference type="Gene3D" id="3.30.710.10">
    <property type="entry name" value="Potassium Channel Kv1.1, Chain A"/>
    <property type="match status" value="1"/>
</dbReference>
<dbReference type="Pfam" id="PF01466">
    <property type="entry name" value="Skp1"/>
    <property type="match status" value="1"/>
</dbReference>
<keyword evidence="3" id="KW-0833">Ubl conjugation pathway</keyword>
<dbReference type="Gramene" id="PUZ61769">
    <property type="protein sequence ID" value="PUZ61769"/>
    <property type="gene ID" value="GQ55_4G303700"/>
</dbReference>
<evidence type="ECO:0000313" key="6">
    <source>
        <dbReference type="EMBL" id="PUZ61769.1"/>
    </source>
</evidence>
<dbReference type="InterPro" id="IPR016897">
    <property type="entry name" value="SKP1"/>
</dbReference>
<dbReference type="SUPFAM" id="SSF54695">
    <property type="entry name" value="POZ domain"/>
    <property type="match status" value="1"/>
</dbReference>
<feature type="domain" description="SKP1 component dimerisation" evidence="4">
    <location>
        <begin position="161"/>
        <end position="186"/>
    </location>
</feature>
<evidence type="ECO:0000259" key="5">
    <source>
        <dbReference type="Pfam" id="PF03931"/>
    </source>
</evidence>
<name>A0A2T7E1Q1_9POAL</name>
<dbReference type="SMART" id="SM00512">
    <property type="entry name" value="Skp1"/>
    <property type="match status" value="1"/>
</dbReference>
<dbReference type="InterPro" id="IPR036296">
    <property type="entry name" value="SKP1-like_dim_sf"/>
</dbReference>
<dbReference type="Proteomes" id="UP000244336">
    <property type="component" value="Chromosome 4"/>
</dbReference>
<dbReference type="GO" id="GO:0016567">
    <property type="term" value="P:protein ubiquitination"/>
    <property type="evidence" value="ECO:0007669"/>
    <property type="project" value="UniProtKB-UniPathway"/>
</dbReference>
<evidence type="ECO:0000256" key="1">
    <source>
        <dbReference type="ARBA" id="ARBA00004906"/>
    </source>
</evidence>
<dbReference type="PANTHER" id="PTHR11165">
    <property type="entry name" value="SKP1"/>
    <property type="match status" value="1"/>
</dbReference>
<proteinExistence type="inferred from homology"/>
<accession>A0A2T7E1Q1</accession>
<evidence type="ECO:0000259" key="4">
    <source>
        <dbReference type="Pfam" id="PF01466"/>
    </source>
</evidence>
<dbReference type="STRING" id="1504633.A0A2T7E1Q1"/>
<gene>
    <name evidence="6" type="ORF">GQ55_4G303700</name>
</gene>
<evidence type="ECO:0000313" key="7">
    <source>
        <dbReference type="Proteomes" id="UP000244336"/>
    </source>
</evidence>
<evidence type="ECO:0000256" key="2">
    <source>
        <dbReference type="ARBA" id="ARBA00009993"/>
    </source>
</evidence>
<comment type="pathway">
    <text evidence="1">Protein modification; protein ubiquitination.</text>
</comment>
<dbReference type="EMBL" id="CM009752">
    <property type="protein sequence ID" value="PUZ61769.1"/>
    <property type="molecule type" value="Genomic_DNA"/>
</dbReference>
<dbReference type="GO" id="GO:0006511">
    <property type="term" value="P:ubiquitin-dependent protein catabolic process"/>
    <property type="evidence" value="ECO:0007669"/>
    <property type="project" value="InterPro"/>
</dbReference>
<sequence>MTVQGGMGKICLLGSPGPDFVVDEAVVVASWVEDGKRKVKLLGYEGKVFEVDKVVDIAASSVEGGGKKFKFKSSDGVVFEVDKALVMQSLTLRSFCLNCTDSIPVVKFNSKILDKVMEYCEKHAHCNAEELKDWDADFVKVDQAMAQDLLVAGYDLNIEGLQLLVCQAIADMMAGKTPEEIRKIVNFKISMEARKGGAAQNNIYLDPQSRF</sequence>
<feature type="domain" description="SKP1 component POZ" evidence="5">
    <location>
        <begin position="67"/>
        <end position="124"/>
    </location>
</feature>
<dbReference type="OrthoDB" id="2342932at2759"/>
<dbReference type="InterPro" id="IPR001232">
    <property type="entry name" value="SKP1-like"/>
</dbReference>
<dbReference type="SUPFAM" id="SSF81382">
    <property type="entry name" value="Skp1 dimerisation domain-like"/>
    <property type="match status" value="1"/>
</dbReference>
<protein>
    <recommendedName>
        <fullName evidence="8">SKP1 component POZ domain-containing protein</fullName>
    </recommendedName>
</protein>
<organism evidence="6 7">
    <name type="scientific">Panicum hallii var. hallii</name>
    <dbReference type="NCBI Taxonomy" id="1504633"/>
    <lineage>
        <taxon>Eukaryota</taxon>
        <taxon>Viridiplantae</taxon>
        <taxon>Streptophyta</taxon>
        <taxon>Embryophyta</taxon>
        <taxon>Tracheophyta</taxon>
        <taxon>Spermatophyta</taxon>
        <taxon>Magnoliopsida</taxon>
        <taxon>Liliopsida</taxon>
        <taxon>Poales</taxon>
        <taxon>Poaceae</taxon>
        <taxon>PACMAD clade</taxon>
        <taxon>Panicoideae</taxon>
        <taxon>Panicodae</taxon>
        <taxon>Paniceae</taxon>
        <taxon>Panicinae</taxon>
        <taxon>Panicum</taxon>
        <taxon>Panicum sect. Panicum</taxon>
    </lineage>
</organism>
<evidence type="ECO:0008006" key="8">
    <source>
        <dbReference type="Google" id="ProtNLM"/>
    </source>
</evidence>
<dbReference type="AlphaFoldDB" id="A0A2T7E1Q1"/>
<evidence type="ECO:0000256" key="3">
    <source>
        <dbReference type="ARBA" id="ARBA00022786"/>
    </source>
</evidence>
<keyword evidence="7" id="KW-1185">Reference proteome</keyword>
<dbReference type="UniPathway" id="UPA00143"/>